<feature type="region of interest" description="Disordered" evidence="1">
    <location>
        <begin position="409"/>
        <end position="455"/>
    </location>
</feature>
<dbReference type="EMBL" id="BOLY01000007">
    <property type="protein sequence ID" value="GIZ47843.1"/>
    <property type="molecule type" value="Genomic_DNA"/>
</dbReference>
<evidence type="ECO:0000256" key="1">
    <source>
        <dbReference type="SAM" id="MobiDB-lite"/>
    </source>
</evidence>
<feature type="compositionally biased region" description="Polar residues" evidence="1">
    <location>
        <begin position="445"/>
        <end position="455"/>
    </location>
</feature>
<evidence type="ECO:0000313" key="4">
    <source>
        <dbReference type="Proteomes" id="UP000825890"/>
    </source>
</evidence>
<reference evidence="3 4" key="1">
    <citation type="submission" date="2021-01" db="EMBL/GenBank/DDBJ databases">
        <title>Cercospora kikuchii MAFF 305040 whole genome shotgun sequence.</title>
        <authorList>
            <person name="Kashiwa T."/>
            <person name="Suzuki T."/>
        </authorList>
    </citation>
    <scope>NUCLEOTIDE SEQUENCE [LARGE SCALE GENOMIC DNA]</scope>
    <source>
        <strain evidence="3 4">MAFF 305040</strain>
    </source>
</reference>
<organism evidence="3 4">
    <name type="scientific">Cercospora kikuchii</name>
    <dbReference type="NCBI Taxonomy" id="84275"/>
    <lineage>
        <taxon>Eukaryota</taxon>
        <taxon>Fungi</taxon>
        <taxon>Dikarya</taxon>
        <taxon>Ascomycota</taxon>
        <taxon>Pezizomycotina</taxon>
        <taxon>Dothideomycetes</taxon>
        <taxon>Dothideomycetidae</taxon>
        <taxon>Mycosphaerellales</taxon>
        <taxon>Mycosphaerellaceae</taxon>
        <taxon>Cercospora</taxon>
    </lineage>
</organism>
<evidence type="ECO:0000256" key="2">
    <source>
        <dbReference type="SAM" id="Phobius"/>
    </source>
</evidence>
<evidence type="ECO:0000313" key="3">
    <source>
        <dbReference type="EMBL" id="GIZ47843.1"/>
    </source>
</evidence>
<sequence length="455" mass="51532">MAPDIIDTKYHLVRAIEEATTAGSGLHTFVQNTCALLLGYFSLRRERDFTNKIADYVLLTNFPDLSSRWCIAPGGQRTSRLQDTQDYYLRLALLVTGLLRWPGWYLFGLPLFECVRYTIILYTICQLLIIGLLLIIHGLTCIGLDLAALTEWKPSAPTESNSRKEKKVVHFDSPAIRKSKETEMSRKHPSSVSMGRFLQSLPPGPLERANFYSPRKRKQVDSEMEKNQQLSWDNLFQSLPEAARSKIGPFSPRTREQEEPKYHESKVQQLQRSFQQPASSDLFIIRELNVRTQQTETMIYHSITTHENLRETSFEELRIEHYARIEGLSIASLPSLDTYIKAIPLPITESQTETVEEEDEEPTRSTLANTPPPIAEPQVEAEDSSISDLLKSSMRQIALPSWLSSRMSRDAKTTSVATSPAVTDWESPATTLVPSSTPPGLPPISAQQFWGRSFT</sequence>
<dbReference type="RefSeq" id="XP_044662330.1">
    <property type="nucleotide sequence ID" value="XM_044806395.1"/>
</dbReference>
<keyword evidence="2" id="KW-0472">Membrane</keyword>
<feature type="transmembrane region" description="Helical" evidence="2">
    <location>
        <begin position="87"/>
        <end position="107"/>
    </location>
</feature>
<feature type="compositionally biased region" description="Basic and acidic residues" evidence="1">
    <location>
        <begin position="253"/>
        <end position="266"/>
    </location>
</feature>
<dbReference type="OrthoDB" id="3647575at2759"/>
<comment type="caution">
    <text evidence="3">The sequence shown here is derived from an EMBL/GenBank/DDBJ whole genome shotgun (WGS) entry which is preliminary data.</text>
</comment>
<feature type="region of interest" description="Disordered" evidence="1">
    <location>
        <begin position="350"/>
        <end position="379"/>
    </location>
</feature>
<name>A0A9P3CRY3_9PEZI</name>
<keyword evidence="2" id="KW-0812">Transmembrane</keyword>
<protein>
    <submittedName>
        <fullName evidence="3">Uncharacterized protein</fullName>
    </submittedName>
</protein>
<keyword evidence="2" id="KW-1133">Transmembrane helix</keyword>
<feature type="region of interest" description="Disordered" evidence="1">
    <location>
        <begin position="179"/>
        <end position="224"/>
    </location>
</feature>
<dbReference type="GeneID" id="68296498"/>
<dbReference type="AlphaFoldDB" id="A0A9P3CRY3"/>
<dbReference type="Proteomes" id="UP000825890">
    <property type="component" value="Unassembled WGS sequence"/>
</dbReference>
<gene>
    <name evidence="3" type="ORF">CKM354_001092300</name>
</gene>
<keyword evidence="4" id="KW-1185">Reference proteome</keyword>
<accession>A0A9P3CRY3</accession>
<feature type="transmembrane region" description="Helical" evidence="2">
    <location>
        <begin position="119"/>
        <end position="144"/>
    </location>
</feature>
<feature type="region of interest" description="Disordered" evidence="1">
    <location>
        <begin position="243"/>
        <end position="274"/>
    </location>
</feature>
<proteinExistence type="predicted"/>